<dbReference type="PANTHER" id="PTHR34580">
    <property type="match status" value="1"/>
</dbReference>
<proteinExistence type="predicted"/>
<gene>
    <name evidence="3" type="ORF">Rain11_0987</name>
</gene>
<feature type="domain" description="WCX" evidence="2">
    <location>
        <begin position="209"/>
        <end position="278"/>
    </location>
</feature>
<evidence type="ECO:0000313" key="4">
    <source>
        <dbReference type="Proteomes" id="UP000233387"/>
    </source>
</evidence>
<dbReference type="EMBL" id="NKXO01000013">
    <property type="protein sequence ID" value="PKQ69922.1"/>
    <property type="molecule type" value="Genomic_DNA"/>
</dbReference>
<dbReference type="Pfam" id="PF25583">
    <property type="entry name" value="WCX"/>
    <property type="match status" value="1"/>
</dbReference>
<comment type="caution">
    <text evidence="3">The sequence shown here is derived from an EMBL/GenBank/DDBJ whole genome shotgun (WGS) entry which is preliminary data.</text>
</comment>
<reference evidence="3 4" key="1">
    <citation type="submission" date="2017-06" db="EMBL/GenBank/DDBJ databases">
        <title>Raineya orbicola gen. nov., sp. nov. a slightly thermophilic bacterium of the phylum Bacteroidetes and the description of Raineyaceae fam. nov.</title>
        <authorList>
            <person name="Albuquerque L."/>
            <person name="Polonia A.R.M."/>
            <person name="Barroso C."/>
            <person name="Froufe H.J.C."/>
            <person name="Lage O."/>
            <person name="Lobo-Da-Cunha A."/>
            <person name="Egas C."/>
            <person name="Da Costa M.S."/>
        </authorList>
    </citation>
    <scope>NUCLEOTIDE SEQUENCE [LARGE SCALE GENOMIC DNA]</scope>
    <source>
        <strain evidence="3 4">SPSPC-11</strain>
    </source>
</reference>
<evidence type="ECO:0000313" key="3">
    <source>
        <dbReference type="EMBL" id="PKQ69922.1"/>
    </source>
</evidence>
<keyword evidence="4" id="KW-1185">Reference proteome</keyword>
<dbReference type="Proteomes" id="UP000233387">
    <property type="component" value="Unassembled WGS sequence"/>
</dbReference>
<dbReference type="Gene3D" id="1.10.10.10">
    <property type="entry name" value="Winged helix-like DNA-binding domain superfamily/Winged helix DNA-binding domain"/>
    <property type="match status" value="1"/>
</dbReference>
<dbReference type="PROSITE" id="PS52050">
    <property type="entry name" value="WYL"/>
    <property type="match status" value="1"/>
</dbReference>
<dbReference type="RefSeq" id="WP_101358255.1">
    <property type="nucleotide sequence ID" value="NZ_NKXO01000013.1"/>
</dbReference>
<dbReference type="Pfam" id="PF13280">
    <property type="entry name" value="WYL"/>
    <property type="match status" value="1"/>
</dbReference>
<protein>
    <submittedName>
        <fullName evidence="3">WYL domain</fullName>
    </submittedName>
</protein>
<organism evidence="3 4">
    <name type="scientific">Raineya orbicola</name>
    <dbReference type="NCBI Taxonomy" id="2016530"/>
    <lineage>
        <taxon>Bacteria</taxon>
        <taxon>Pseudomonadati</taxon>
        <taxon>Bacteroidota</taxon>
        <taxon>Cytophagia</taxon>
        <taxon>Cytophagales</taxon>
        <taxon>Raineyaceae</taxon>
        <taxon>Raineya</taxon>
    </lineage>
</organism>
<sequence>MTFLSHLEILTTLIELLSRKGVYFSLPELAKKINLSERQTQRYINEIKSLGFEVKYYKRENGYQIDQDSTALLPATHKLLEASKIYQISQQDTSTSYIIFDRRQEVDAIFKELHEAIIKRFLVEITYQSFWAEEAFTTEIEPYLLKEFRNRWYVVAKNLYNEKIRTYALDRIQNFRLKAKKFTYPKDNPANLFQYCYGIFLPENPLQEPEELFLLFTHEQASYIESLPLHHSQKIIKKTNEGVLFSLKVHYTYDLAMELASMGESVRVLNKEEIQAKML</sequence>
<evidence type="ECO:0000259" key="2">
    <source>
        <dbReference type="Pfam" id="PF25583"/>
    </source>
</evidence>
<dbReference type="AlphaFoldDB" id="A0A2N3IHW6"/>
<dbReference type="InterPro" id="IPR026881">
    <property type="entry name" value="WYL_dom"/>
</dbReference>
<dbReference type="InterPro" id="IPR051534">
    <property type="entry name" value="CBASS_pafABC_assoc_protein"/>
</dbReference>
<dbReference type="InterPro" id="IPR036388">
    <property type="entry name" value="WH-like_DNA-bd_sf"/>
</dbReference>
<dbReference type="PANTHER" id="PTHR34580:SF9">
    <property type="entry name" value="SLL5097 PROTEIN"/>
    <property type="match status" value="1"/>
</dbReference>
<accession>A0A2N3IHW6</accession>
<feature type="domain" description="WYL" evidence="1">
    <location>
        <begin position="109"/>
        <end position="176"/>
    </location>
</feature>
<dbReference type="InterPro" id="IPR057727">
    <property type="entry name" value="WCX_dom"/>
</dbReference>
<name>A0A2N3IHW6_9BACT</name>
<evidence type="ECO:0000259" key="1">
    <source>
        <dbReference type="Pfam" id="PF13280"/>
    </source>
</evidence>
<dbReference type="OrthoDB" id="43316at2"/>